<feature type="binding site" evidence="8">
    <location>
        <position position="266"/>
    </location>
    <ligand>
        <name>a divalent metal cation</name>
        <dbReference type="ChEBI" id="CHEBI:60240"/>
    </ligand>
</feature>
<dbReference type="InterPro" id="IPR012302">
    <property type="entry name" value="Malic_NAD-bd"/>
</dbReference>
<dbReference type="SMART" id="SM00919">
    <property type="entry name" value="Malic_M"/>
    <property type="match status" value="1"/>
</dbReference>
<evidence type="ECO:0000313" key="12">
    <source>
        <dbReference type="EMBL" id="KRG20166.1"/>
    </source>
</evidence>
<dbReference type="Proteomes" id="UP000051494">
    <property type="component" value="Unassembled WGS sequence"/>
</dbReference>
<dbReference type="AlphaFoldDB" id="A0A0Q9YHS6"/>
<evidence type="ECO:0000259" key="10">
    <source>
        <dbReference type="SMART" id="SM00919"/>
    </source>
</evidence>
<evidence type="ECO:0000259" key="11">
    <source>
        <dbReference type="SMART" id="SM01274"/>
    </source>
</evidence>
<feature type="active site" description="Proton acceptor" evidence="6">
    <location>
        <position position="196"/>
    </location>
</feature>
<proteinExistence type="inferred from homology"/>
<dbReference type="PANTHER" id="PTHR23406:SF34">
    <property type="entry name" value="NAD-DEPENDENT MALIC ENZYME, MITOCHONDRIAL"/>
    <property type="match status" value="1"/>
</dbReference>
<dbReference type="InterPro" id="IPR046346">
    <property type="entry name" value="Aminoacid_DH-like_N_sf"/>
</dbReference>
<keyword evidence="4 12" id="KW-0560">Oxidoreductase</keyword>
<dbReference type="SUPFAM" id="SSF51735">
    <property type="entry name" value="NAD(P)-binding Rossmann-fold domains"/>
    <property type="match status" value="1"/>
</dbReference>
<dbReference type="PRINTS" id="PR00072">
    <property type="entry name" value="MALOXRDTASE"/>
</dbReference>
<dbReference type="GO" id="GO:0005829">
    <property type="term" value="C:cytosol"/>
    <property type="evidence" value="ECO:0007669"/>
    <property type="project" value="TreeGrafter"/>
</dbReference>
<dbReference type="GO" id="GO:0046872">
    <property type="term" value="F:metal ion binding"/>
    <property type="evidence" value="ECO:0007669"/>
    <property type="project" value="UniProtKB-KW"/>
</dbReference>
<dbReference type="SUPFAM" id="SSF53223">
    <property type="entry name" value="Aminoacid dehydrogenase-like, N-terminal domain"/>
    <property type="match status" value="1"/>
</dbReference>
<comment type="caution">
    <text evidence="12">The sequence shown here is derived from an EMBL/GenBank/DDBJ whole genome shotgun (WGS) entry which is preliminary data.</text>
</comment>
<reference evidence="13" key="2">
    <citation type="journal article" date="2016" name="Genome Announc.">
        <title>Draft Genome Sequences of Two Novel Amoeba-Resistant Intranuclear Bacteria, 'Candidatus Berkiella cookevillensis' and 'Candidatus Berkiella aquae'.</title>
        <authorList>
            <person name="Mehari Y.T."/>
            <person name="Arivett B.A."/>
            <person name="Farone A.L."/>
            <person name="Gunderson J.H."/>
            <person name="Farone M.B."/>
        </authorList>
    </citation>
    <scope>NUCLEOTIDE SEQUENCE</scope>
    <source>
        <strain evidence="13">CC99</strain>
    </source>
</reference>
<evidence type="ECO:0000256" key="3">
    <source>
        <dbReference type="ARBA" id="ARBA00022723"/>
    </source>
</evidence>
<feature type="domain" description="Malic enzyme NAD-binding" evidence="10">
    <location>
        <begin position="291"/>
        <end position="548"/>
    </location>
</feature>
<dbReference type="InterPro" id="IPR036291">
    <property type="entry name" value="NAD(P)-bd_dom_sf"/>
</dbReference>
<dbReference type="NCBIfam" id="NF010052">
    <property type="entry name" value="PRK13529.1"/>
    <property type="match status" value="1"/>
</dbReference>
<evidence type="ECO:0000256" key="7">
    <source>
        <dbReference type="PIRSR" id="PIRSR000106-2"/>
    </source>
</evidence>
<dbReference type="PROSITE" id="PS00331">
    <property type="entry name" value="MALIC_ENZYMES"/>
    <property type="match status" value="1"/>
</dbReference>
<feature type="domain" description="Malic enzyme N-terminal" evidence="11">
    <location>
        <begin position="102"/>
        <end position="281"/>
    </location>
</feature>
<dbReference type="Pfam" id="PF03949">
    <property type="entry name" value="Malic_M"/>
    <property type="match status" value="1"/>
</dbReference>
<dbReference type="EMBL" id="LKHV02000001">
    <property type="protein sequence ID" value="MCS5708257.1"/>
    <property type="molecule type" value="Genomic_DNA"/>
</dbReference>
<dbReference type="FunFam" id="3.40.50.10380:FF:000001">
    <property type="entry name" value="NAD-dependent malic enzyme"/>
    <property type="match status" value="1"/>
</dbReference>
<feature type="binding site" evidence="7">
    <location>
        <position position="435"/>
    </location>
    <ligand>
        <name>(S)-malate</name>
        <dbReference type="ChEBI" id="CHEBI:15589"/>
    </ligand>
</feature>
<evidence type="ECO:0000256" key="8">
    <source>
        <dbReference type="PIRSR" id="PIRSR000106-3"/>
    </source>
</evidence>
<dbReference type="GO" id="GO:0004470">
    <property type="term" value="F:malic enzyme activity"/>
    <property type="evidence" value="ECO:0007669"/>
    <property type="project" value="InterPro"/>
</dbReference>
<dbReference type="Gene3D" id="3.40.50.10380">
    <property type="entry name" value="Malic enzyme, N-terminal domain"/>
    <property type="match status" value="1"/>
</dbReference>
<dbReference type="InterPro" id="IPR015884">
    <property type="entry name" value="Malic_enzyme_CS"/>
</dbReference>
<evidence type="ECO:0000313" key="13">
    <source>
        <dbReference type="EMBL" id="MCS5708257.1"/>
    </source>
</evidence>
<gene>
    <name evidence="12" type="primary">maeA</name>
    <name evidence="12" type="ORF">CC99x_00387</name>
    <name evidence="13" type="ORF">CC99x_005000</name>
</gene>
<dbReference type="EMBL" id="LKHV01000001">
    <property type="protein sequence ID" value="KRG20166.1"/>
    <property type="molecule type" value="Genomic_DNA"/>
</dbReference>
<dbReference type="GO" id="GO:0016616">
    <property type="term" value="F:oxidoreductase activity, acting on the CH-OH group of donors, NAD or NADP as acceptor"/>
    <property type="evidence" value="ECO:0007669"/>
    <property type="project" value="InterPro"/>
</dbReference>
<name>A0A0Q9YHS6_9GAMM</name>
<keyword evidence="5" id="KW-0520">NAD</keyword>
<dbReference type="InterPro" id="IPR012301">
    <property type="entry name" value="Malic_N_dom"/>
</dbReference>
<evidence type="ECO:0000256" key="6">
    <source>
        <dbReference type="PIRSR" id="PIRSR000106-1"/>
    </source>
</evidence>
<feature type="binding site" evidence="7">
    <location>
        <position position="479"/>
    </location>
    <ligand>
        <name>(S)-malate</name>
        <dbReference type="ChEBI" id="CHEBI:15589"/>
    </ligand>
</feature>
<comment type="cofactor">
    <cofactor evidence="1">
        <name>Mn(2+)</name>
        <dbReference type="ChEBI" id="CHEBI:29035"/>
    </cofactor>
</comment>
<dbReference type="GO" id="GO:0051287">
    <property type="term" value="F:NAD binding"/>
    <property type="evidence" value="ECO:0007669"/>
    <property type="project" value="InterPro"/>
</dbReference>
<keyword evidence="14" id="KW-1185">Reference proteome</keyword>
<keyword evidence="3 8" id="KW-0479">Metal-binding</keyword>
<feature type="active site" description="Proton donor" evidence="6">
    <location>
        <position position="125"/>
    </location>
</feature>
<comment type="similarity">
    <text evidence="2 9">Belongs to the malic enzymes family.</text>
</comment>
<dbReference type="InterPro" id="IPR037062">
    <property type="entry name" value="Malic_N_dom_sf"/>
</dbReference>
<feature type="binding site" evidence="8">
    <location>
        <position position="290"/>
    </location>
    <ligand>
        <name>a divalent metal cation</name>
        <dbReference type="ChEBI" id="CHEBI:60240"/>
    </ligand>
</feature>
<evidence type="ECO:0000256" key="9">
    <source>
        <dbReference type="RuleBase" id="RU003427"/>
    </source>
</evidence>
<dbReference type="PATRIC" id="fig|1590042.3.peg.404"/>
<comment type="cofactor">
    <cofactor evidence="8">
        <name>Mg(2+)</name>
        <dbReference type="ChEBI" id="CHEBI:18420"/>
    </cofactor>
    <cofactor evidence="8">
        <name>Mn(2+)</name>
        <dbReference type="ChEBI" id="CHEBI:29035"/>
    </cofactor>
    <text evidence="8">Divalent metal cations. Prefers magnesium or manganese.</text>
</comment>
<dbReference type="Pfam" id="PF00390">
    <property type="entry name" value="malic"/>
    <property type="match status" value="1"/>
</dbReference>
<evidence type="ECO:0000313" key="14">
    <source>
        <dbReference type="Proteomes" id="UP000051494"/>
    </source>
</evidence>
<evidence type="ECO:0000256" key="2">
    <source>
        <dbReference type="ARBA" id="ARBA00008785"/>
    </source>
</evidence>
<reference evidence="12" key="1">
    <citation type="submission" date="2015-09" db="EMBL/GenBank/DDBJ databases">
        <title>Draft Genome Sequences of Two Novel Amoeba-resistant Intranuclear Bacteria, Candidatus Berkiella cookevillensis and Candidatus Berkiella aquae.</title>
        <authorList>
            <person name="Mehari Y.T."/>
            <person name="Arivett B.A."/>
            <person name="Farone A.L."/>
            <person name="Gunderson J.H."/>
            <person name="Farone M.B."/>
        </authorList>
    </citation>
    <scope>NUCLEOTIDE SEQUENCE [LARGE SCALE GENOMIC DNA]</scope>
    <source>
        <strain evidence="12">CC99</strain>
    </source>
</reference>
<dbReference type="SMART" id="SM01274">
    <property type="entry name" value="malic"/>
    <property type="match status" value="1"/>
</dbReference>
<dbReference type="OrthoDB" id="3314528at2"/>
<dbReference type="InterPro" id="IPR001891">
    <property type="entry name" value="Malic_OxRdtase"/>
</dbReference>
<dbReference type="GO" id="GO:0006108">
    <property type="term" value="P:malate metabolic process"/>
    <property type="evidence" value="ECO:0007669"/>
    <property type="project" value="TreeGrafter"/>
</dbReference>
<evidence type="ECO:0000256" key="4">
    <source>
        <dbReference type="ARBA" id="ARBA00023002"/>
    </source>
</evidence>
<protein>
    <submittedName>
        <fullName evidence="12 13">NAD-dependent malic enzyme</fullName>
        <ecNumber evidence="12">1.1.1.38</ecNumber>
    </submittedName>
</protein>
<feature type="binding site" evidence="8">
    <location>
        <position position="267"/>
    </location>
    <ligand>
        <name>a divalent metal cation</name>
        <dbReference type="ChEBI" id="CHEBI:60240"/>
    </ligand>
</feature>
<dbReference type="EC" id="1.1.1.38" evidence="12"/>
<accession>A0A0Q9YHS6</accession>
<dbReference type="Gene3D" id="3.40.50.720">
    <property type="entry name" value="NAD(P)-binding Rossmann-like Domain"/>
    <property type="match status" value="1"/>
</dbReference>
<evidence type="ECO:0000256" key="5">
    <source>
        <dbReference type="ARBA" id="ARBA00023027"/>
    </source>
</evidence>
<evidence type="ECO:0000256" key="1">
    <source>
        <dbReference type="ARBA" id="ARBA00001936"/>
    </source>
</evidence>
<dbReference type="RefSeq" id="WP_158003185.1">
    <property type="nucleotide sequence ID" value="NZ_LKHV02000001.1"/>
</dbReference>
<dbReference type="PANTHER" id="PTHR23406">
    <property type="entry name" value="MALIC ENZYME-RELATED"/>
    <property type="match status" value="1"/>
</dbReference>
<dbReference type="PIRSF" id="PIRSF000106">
    <property type="entry name" value="ME"/>
    <property type="match status" value="1"/>
</dbReference>
<sequence length="580" mass="64867">MDANVLQRKGMVKNTVLKYINKIDKKTGQEWIETALRGKPVLTTPLLNKDTAFSDQERKELGLLGKLPNCIETLAQQVARISLQYQRYSSNLQKFIYLSGLHDSNEVLFYRFLLDNLAEALPIIYTPNVGTAVKEYSHEFRQPRGLYISYPHIDEIDDVLEHRTHPDVDVIVATDGEGVLGIGDQGIGAMDISIAKLVVYSLCGINPYRTLPIMLDVGTDNQQLLDDPMYIGWRSKRIRGDKYHAFIEKFVQAVHRKLPNVFLHWEDFGRENARSILDRYKDYHCMFNDDMQGTGVISLAAIIAAIGATSVPIQNHKIIIFGAGTAGVGIADQLYDAMLRYGMDPQDARKRFWLMDRPGVLLEDTPGLMEHQRKYARSKEEAKYYPPGHDLLTVVQQAKPTILIGTSTVRGAFTEEVIRTIAKHVAQPIIFPLSNPNDNCEANPENVLKWTEGRALIATGSPFDPVMLGDRKYVIAQCNNALAFPGIGLGVIVSRAKAVTDNMLWAAVQAICERSPAQKDPREPLLPSVVDITSLASHIAVRVAEQAIRDGVSDLKAEQSIENLVRAGTWEPYYRTIKAV</sequence>
<organism evidence="12">
    <name type="scientific">Candidatus Berkiella cookevillensis</name>
    <dbReference type="NCBI Taxonomy" id="437022"/>
    <lineage>
        <taxon>Bacteria</taxon>
        <taxon>Pseudomonadati</taxon>
        <taxon>Pseudomonadota</taxon>
        <taxon>Gammaproteobacteria</taxon>
        <taxon>Candidatus Berkiellales</taxon>
        <taxon>Candidatus Berkiellaceae</taxon>
        <taxon>Candidatus Berkiella</taxon>
    </lineage>
</organism>
<dbReference type="STRING" id="437022.CC99x_00387"/>
<reference evidence="13" key="3">
    <citation type="submission" date="2021-06" db="EMBL/GenBank/DDBJ databases">
        <title>Genomic Description and Analysis of Intracellular Bacteria, Candidatus Berkiella cookevillensis and Candidatus Berkiella aquae.</title>
        <authorList>
            <person name="Kidane D.T."/>
            <person name="Mehari Y.T."/>
            <person name="Rice F.C."/>
            <person name="Arivett B.A."/>
            <person name="Farone A.L."/>
            <person name="Berk S.G."/>
            <person name="Farone M.B."/>
        </authorList>
    </citation>
    <scope>NUCLEOTIDE SEQUENCE</scope>
    <source>
        <strain evidence="13">CC99</strain>
    </source>
</reference>